<accession>A0A835QE96</accession>
<dbReference type="OrthoDB" id="185373at2759"/>
<dbReference type="InterPro" id="IPR011990">
    <property type="entry name" value="TPR-like_helical_dom_sf"/>
</dbReference>
<dbReference type="GO" id="GO:0009451">
    <property type="term" value="P:RNA modification"/>
    <property type="evidence" value="ECO:0007669"/>
    <property type="project" value="InterPro"/>
</dbReference>
<dbReference type="PANTHER" id="PTHR47926:SF461">
    <property type="entry name" value="PENTATRICOPEPTIDE REPEAT SUPERFAMILY PROTEIN"/>
    <property type="match status" value="1"/>
</dbReference>
<proteinExistence type="predicted"/>
<comment type="caution">
    <text evidence="4">The sequence shown here is derived from an EMBL/GenBank/DDBJ whole genome shotgun (WGS) entry which is preliminary data.</text>
</comment>
<dbReference type="GO" id="GO:0003723">
    <property type="term" value="F:RNA binding"/>
    <property type="evidence" value="ECO:0007669"/>
    <property type="project" value="InterPro"/>
</dbReference>
<dbReference type="Pfam" id="PF13041">
    <property type="entry name" value="PPR_2"/>
    <property type="match status" value="2"/>
</dbReference>
<feature type="repeat" description="PPR" evidence="2">
    <location>
        <begin position="206"/>
        <end position="240"/>
    </location>
</feature>
<feature type="domain" description="DYW" evidence="3">
    <location>
        <begin position="521"/>
        <end position="613"/>
    </location>
</feature>
<evidence type="ECO:0000313" key="4">
    <source>
        <dbReference type="EMBL" id="KAG0468014.1"/>
    </source>
</evidence>
<dbReference type="InterPro" id="IPR032867">
    <property type="entry name" value="DYW_dom"/>
</dbReference>
<protein>
    <recommendedName>
        <fullName evidence="3">DYW domain-containing protein</fullName>
    </recommendedName>
</protein>
<dbReference type="EMBL" id="JADCNM010000009">
    <property type="protein sequence ID" value="KAG0468014.1"/>
    <property type="molecule type" value="Genomic_DNA"/>
</dbReference>
<dbReference type="Pfam" id="PF20430">
    <property type="entry name" value="Eplus_motif"/>
    <property type="match status" value="1"/>
</dbReference>
<dbReference type="NCBIfam" id="TIGR00756">
    <property type="entry name" value="PPR"/>
    <property type="match status" value="3"/>
</dbReference>
<feature type="repeat" description="PPR" evidence="2">
    <location>
        <begin position="307"/>
        <end position="341"/>
    </location>
</feature>
<dbReference type="GO" id="GO:0008270">
    <property type="term" value="F:zinc ion binding"/>
    <property type="evidence" value="ECO:0007669"/>
    <property type="project" value="InterPro"/>
</dbReference>
<dbReference type="InterPro" id="IPR046849">
    <property type="entry name" value="E2_motif"/>
</dbReference>
<sequence length="613" mass="68291">MLHKLFRSICCSCSTPSPLQIHSAPSFSSSIQHLEENIALLIRKCPDMRALRQIHGHLLRNPFLCPFPSLTFALSKVLGFCALSSSGDISYAGRLFDVIPQPNVFSWNSMIRGYSQAQNQSMAPIKLYKRMLCSGYAIPNSYTIAFVLKACSNGSAYAEGRQVHSHAYRYGLDSSSFVQTGLMNFYAKCEEIASARAVFDGIHDKNLVAWSAMISGYARIGMANESLGLFREMQEVGLSPDEVTMVSVISACAKAGALGLGRWIHSFVKRKGITADLVLSTALIDMYSKCGLIKKAKEVFDEMVDMDTMAWSTMIVGFATHGLVEDALNLFSRMIESKVKPNQVTFLGVLSACAHSGLVSHGQRFWSAMQDSGIPPQMEHYGCMVDLLCRAGLFDEALSFAGRMPIHPNVVIWRTLLVGCKKDRCQDKVEKIAKQLLELEPHNGENYVLLSNIYALRSQWDKVSSMRKLMKEIGVKVVPGCSSIEIGGFVHEFVVGDESHPEIKQIRLVLREMLRRVRLCGHRPSTSSVLHDLDEEAKVGALGEHSERLAIAFGLLKTQPPEAIRIVKNLRFCDDCHEVTKIVSKVYGREIIARDRVRFHRFVNGSCSCNDFW</sequence>
<feature type="repeat" description="PPR" evidence="2">
    <location>
        <begin position="103"/>
        <end position="138"/>
    </location>
</feature>
<evidence type="ECO:0000259" key="3">
    <source>
        <dbReference type="Pfam" id="PF14432"/>
    </source>
</evidence>
<dbReference type="PROSITE" id="PS51375">
    <property type="entry name" value="PPR"/>
    <property type="match status" value="5"/>
</dbReference>
<evidence type="ECO:0000313" key="5">
    <source>
        <dbReference type="Proteomes" id="UP000639772"/>
    </source>
</evidence>
<dbReference type="InterPro" id="IPR002885">
    <property type="entry name" value="PPR_rpt"/>
</dbReference>
<dbReference type="Proteomes" id="UP000639772">
    <property type="component" value="Chromosome 9"/>
</dbReference>
<dbReference type="PANTHER" id="PTHR47926">
    <property type="entry name" value="PENTATRICOPEPTIDE REPEAT-CONTAINING PROTEIN"/>
    <property type="match status" value="1"/>
</dbReference>
<evidence type="ECO:0000256" key="2">
    <source>
        <dbReference type="PROSITE-ProRule" id="PRU00708"/>
    </source>
</evidence>
<dbReference type="AlphaFoldDB" id="A0A835QE96"/>
<evidence type="ECO:0000256" key="1">
    <source>
        <dbReference type="ARBA" id="ARBA00022737"/>
    </source>
</evidence>
<dbReference type="Pfam" id="PF14432">
    <property type="entry name" value="DYW_deaminase"/>
    <property type="match status" value="1"/>
</dbReference>
<reference evidence="4 5" key="1">
    <citation type="journal article" date="2020" name="Nat. Food">
        <title>A phased Vanilla planifolia genome enables genetic improvement of flavour and production.</title>
        <authorList>
            <person name="Hasing T."/>
            <person name="Tang H."/>
            <person name="Brym M."/>
            <person name="Khazi F."/>
            <person name="Huang T."/>
            <person name="Chambers A.H."/>
        </authorList>
    </citation>
    <scope>NUCLEOTIDE SEQUENCE [LARGE SCALE GENOMIC DNA]</scope>
    <source>
        <tissue evidence="4">Leaf</tissue>
    </source>
</reference>
<dbReference type="FunFam" id="1.25.40.10:FF:000427">
    <property type="entry name" value="Pentatricopeptide repeat-containing protein chloroplastic"/>
    <property type="match status" value="1"/>
</dbReference>
<gene>
    <name evidence="4" type="ORF">HPP92_017342</name>
</gene>
<feature type="repeat" description="PPR" evidence="2">
    <location>
        <begin position="342"/>
        <end position="376"/>
    </location>
</feature>
<dbReference type="Pfam" id="PF01535">
    <property type="entry name" value="PPR"/>
    <property type="match status" value="3"/>
</dbReference>
<dbReference type="InterPro" id="IPR046960">
    <property type="entry name" value="PPR_At4g14850-like_plant"/>
</dbReference>
<keyword evidence="1" id="KW-0677">Repeat</keyword>
<feature type="repeat" description="PPR" evidence="2">
    <location>
        <begin position="276"/>
        <end position="306"/>
    </location>
</feature>
<dbReference type="Pfam" id="PF20431">
    <property type="entry name" value="E_motif"/>
    <property type="match status" value="1"/>
</dbReference>
<organism evidence="4 5">
    <name type="scientific">Vanilla planifolia</name>
    <name type="common">Vanilla</name>
    <dbReference type="NCBI Taxonomy" id="51239"/>
    <lineage>
        <taxon>Eukaryota</taxon>
        <taxon>Viridiplantae</taxon>
        <taxon>Streptophyta</taxon>
        <taxon>Embryophyta</taxon>
        <taxon>Tracheophyta</taxon>
        <taxon>Spermatophyta</taxon>
        <taxon>Magnoliopsida</taxon>
        <taxon>Liliopsida</taxon>
        <taxon>Asparagales</taxon>
        <taxon>Orchidaceae</taxon>
        <taxon>Vanilloideae</taxon>
        <taxon>Vanilleae</taxon>
        <taxon>Vanilla</taxon>
    </lineage>
</organism>
<name>A0A835QE96_VANPL</name>
<dbReference type="Gene3D" id="1.25.40.10">
    <property type="entry name" value="Tetratricopeptide repeat domain"/>
    <property type="match status" value="4"/>
</dbReference>
<dbReference type="FunFam" id="1.25.40.10:FF:000404">
    <property type="entry name" value="Pentatricopeptide repeat-containing protein chloroplastic"/>
    <property type="match status" value="1"/>
</dbReference>
<dbReference type="InterPro" id="IPR046848">
    <property type="entry name" value="E_motif"/>
</dbReference>